<dbReference type="RefSeq" id="WP_188688511.1">
    <property type="nucleotide sequence ID" value="NZ_BMIR01000001.1"/>
</dbReference>
<evidence type="ECO:0000313" key="3">
    <source>
        <dbReference type="Proteomes" id="UP000628775"/>
    </source>
</evidence>
<dbReference type="AlphaFoldDB" id="A0A8J2YFL0"/>
<dbReference type="InterPro" id="IPR003754">
    <property type="entry name" value="4pyrrol_synth_uPrphyn_synth"/>
</dbReference>
<dbReference type="Proteomes" id="UP000628775">
    <property type="component" value="Unassembled WGS sequence"/>
</dbReference>
<proteinExistence type="predicted"/>
<dbReference type="PANTHER" id="PTHR40082:SF1">
    <property type="entry name" value="BLR5956 PROTEIN"/>
    <property type="match status" value="1"/>
</dbReference>
<sequence>MKALEGRHIGCAADRKAAEISQLIQKHGGIPVIKPIQGTRWLDEKSAENDVAHFLAHDYDWMLLTTGIGAEALEKAAERLGRLDEYIHKLSDIHLAIRGSKTLKWLKKWQLIPEKVSPDGTMLSLIHELEGAQQRPSLFYQSYDQEEAALIERLKTLHIAFYHSAPYHYLPPDQTILEELRFCVTSQAVDAVLFTSKTQVENLFHKTSESQHKLLVKGFNQNVLAVAVGSVTARALADQGITNVLEPKRPKMGAMVIALTEYY</sequence>
<evidence type="ECO:0000313" key="2">
    <source>
        <dbReference type="EMBL" id="GGE29415.1"/>
    </source>
</evidence>
<dbReference type="EMBL" id="BMIR01000001">
    <property type="protein sequence ID" value="GGE29415.1"/>
    <property type="molecule type" value="Genomic_DNA"/>
</dbReference>
<dbReference type="PANTHER" id="PTHR40082">
    <property type="entry name" value="BLR5956 PROTEIN"/>
    <property type="match status" value="1"/>
</dbReference>
<feature type="domain" description="Tetrapyrrole biosynthesis uroporphyrinogen III synthase" evidence="1">
    <location>
        <begin position="19"/>
        <end position="256"/>
    </location>
</feature>
<evidence type="ECO:0000259" key="1">
    <source>
        <dbReference type="Pfam" id="PF02602"/>
    </source>
</evidence>
<dbReference type="Pfam" id="PF02602">
    <property type="entry name" value="HEM4"/>
    <property type="match status" value="1"/>
</dbReference>
<reference evidence="2" key="1">
    <citation type="journal article" date="2014" name="Int. J. Syst. Evol. Microbiol.">
        <title>Complete genome sequence of Corynebacterium casei LMG S-19264T (=DSM 44701T), isolated from a smear-ripened cheese.</title>
        <authorList>
            <consortium name="US DOE Joint Genome Institute (JGI-PGF)"/>
            <person name="Walter F."/>
            <person name="Albersmeier A."/>
            <person name="Kalinowski J."/>
            <person name="Ruckert C."/>
        </authorList>
    </citation>
    <scope>NUCLEOTIDE SEQUENCE</scope>
    <source>
        <strain evidence="2">CGMCC 1.15371</strain>
    </source>
</reference>
<gene>
    <name evidence="2" type="primary">yjjA</name>
    <name evidence="2" type="ORF">GCM10011391_04960</name>
</gene>
<dbReference type="Gene3D" id="3.40.50.10090">
    <property type="match status" value="2"/>
</dbReference>
<protein>
    <recommendedName>
        <fullName evidence="1">Tetrapyrrole biosynthesis uroporphyrinogen III synthase domain-containing protein</fullName>
    </recommendedName>
</protein>
<reference evidence="2" key="2">
    <citation type="submission" date="2020-09" db="EMBL/GenBank/DDBJ databases">
        <authorList>
            <person name="Sun Q."/>
            <person name="Zhou Y."/>
        </authorList>
    </citation>
    <scope>NUCLEOTIDE SEQUENCE</scope>
    <source>
        <strain evidence="2">CGMCC 1.15371</strain>
    </source>
</reference>
<dbReference type="NCBIfam" id="NF004584">
    <property type="entry name" value="PRK05928.2-1"/>
    <property type="match status" value="1"/>
</dbReference>
<dbReference type="CDD" id="cd06578">
    <property type="entry name" value="HemD"/>
    <property type="match status" value="1"/>
</dbReference>
<name>A0A8J2YFL0_9BACL</name>
<keyword evidence="3" id="KW-1185">Reference proteome</keyword>
<dbReference type="InterPro" id="IPR036108">
    <property type="entry name" value="4pyrrol_syn_uPrphyn_synt_sf"/>
</dbReference>
<dbReference type="InterPro" id="IPR039793">
    <property type="entry name" value="UROS/Hem4"/>
</dbReference>
<organism evidence="2 3">
    <name type="scientific">Pullulanibacillus camelliae</name>
    <dbReference type="NCBI Taxonomy" id="1707096"/>
    <lineage>
        <taxon>Bacteria</taxon>
        <taxon>Bacillati</taxon>
        <taxon>Bacillota</taxon>
        <taxon>Bacilli</taxon>
        <taxon>Bacillales</taxon>
        <taxon>Sporolactobacillaceae</taxon>
        <taxon>Pullulanibacillus</taxon>
    </lineage>
</organism>
<dbReference type="GO" id="GO:0006780">
    <property type="term" value="P:uroporphyrinogen III biosynthetic process"/>
    <property type="evidence" value="ECO:0007669"/>
    <property type="project" value="InterPro"/>
</dbReference>
<dbReference type="GO" id="GO:0004852">
    <property type="term" value="F:uroporphyrinogen-III synthase activity"/>
    <property type="evidence" value="ECO:0007669"/>
    <property type="project" value="InterPro"/>
</dbReference>
<comment type="caution">
    <text evidence="2">The sequence shown here is derived from an EMBL/GenBank/DDBJ whole genome shotgun (WGS) entry which is preliminary data.</text>
</comment>
<dbReference type="SUPFAM" id="SSF69618">
    <property type="entry name" value="HemD-like"/>
    <property type="match status" value="1"/>
</dbReference>
<accession>A0A8J2YFL0</accession>